<name>A0A6J4LYW2_9BACT</name>
<gene>
    <name evidence="1" type="ORF">AVDCRST_MAG68-3122</name>
</gene>
<feature type="non-terminal residue" evidence="1">
    <location>
        <position position="1"/>
    </location>
</feature>
<feature type="non-terminal residue" evidence="1">
    <location>
        <position position="37"/>
    </location>
</feature>
<proteinExistence type="predicted"/>
<dbReference type="EMBL" id="CADCTW010000144">
    <property type="protein sequence ID" value="CAA9341792.1"/>
    <property type="molecule type" value="Genomic_DNA"/>
</dbReference>
<evidence type="ECO:0000313" key="1">
    <source>
        <dbReference type="EMBL" id="CAA9341792.1"/>
    </source>
</evidence>
<sequence length="37" mass="4325">ESRPCEGSVRASPRRWTLCCCCREFTRPQRLQPGARM</sequence>
<reference evidence="1" key="1">
    <citation type="submission" date="2020-02" db="EMBL/GenBank/DDBJ databases">
        <authorList>
            <person name="Meier V. D."/>
        </authorList>
    </citation>
    <scope>NUCLEOTIDE SEQUENCE</scope>
    <source>
        <strain evidence="1">AVDCRST_MAG68</strain>
    </source>
</reference>
<dbReference type="AlphaFoldDB" id="A0A6J4LYW2"/>
<protein>
    <submittedName>
        <fullName evidence="1">Uncharacterized protein</fullName>
    </submittedName>
</protein>
<organism evidence="1">
    <name type="scientific">uncultured Gemmatimonadota bacterium</name>
    <dbReference type="NCBI Taxonomy" id="203437"/>
    <lineage>
        <taxon>Bacteria</taxon>
        <taxon>Pseudomonadati</taxon>
        <taxon>Gemmatimonadota</taxon>
        <taxon>environmental samples</taxon>
    </lineage>
</organism>
<accession>A0A6J4LYW2</accession>